<keyword evidence="4" id="KW-1185">Reference proteome</keyword>
<protein>
    <recommendedName>
        <fullName evidence="2">Aerotolerance regulator N-terminal domain-containing protein</fullName>
    </recommendedName>
</protein>
<comment type="caution">
    <text evidence="3">The sequence shown here is derived from an EMBL/GenBank/DDBJ whole genome shotgun (WGS) entry which is preliminary data.</text>
</comment>
<dbReference type="OrthoDB" id="890881at2"/>
<dbReference type="Proteomes" id="UP000078459">
    <property type="component" value="Unassembled WGS sequence"/>
</dbReference>
<dbReference type="RefSeq" id="WP_068822166.1">
    <property type="nucleotide sequence ID" value="NZ_LWHJ01000027.1"/>
</dbReference>
<evidence type="ECO:0000259" key="2">
    <source>
        <dbReference type="Pfam" id="PF07584"/>
    </source>
</evidence>
<feature type="transmembrane region" description="Helical" evidence="1">
    <location>
        <begin position="6"/>
        <end position="24"/>
    </location>
</feature>
<keyword evidence="1" id="KW-1133">Transmembrane helix</keyword>
<dbReference type="InterPro" id="IPR011933">
    <property type="entry name" value="Double_TM_dom"/>
</dbReference>
<evidence type="ECO:0000313" key="4">
    <source>
        <dbReference type="Proteomes" id="UP000078459"/>
    </source>
</evidence>
<dbReference type="NCBIfam" id="TIGR02226">
    <property type="entry name" value="two_anch"/>
    <property type="match status" value="1"/>
</dbReference>
<proteinExistence type="predicted"/>
<dbReference type="EMBL" id="LWHJ01000027">
    <property type="protein sequence ID" value="OAQ39550.1"/>
    <property type="molecule type" value="Genomic_DNA"/>
</dbReference>
<reference evidence="3 4" key="2">
    <citation type="submission" date="2016-06" db="EMBL/GenBank/DDBJ databases">
        <title>Pedobacter psychrophilus sp. nov., isolated from Antarctic fragmentary rock.</title>
        <authorList>
            <person name="Svec P."/>
        </authorList>
    </citation>
    <scope>NUCLEOTIDE SEQUENCE [LARGE SCALE GENOMIC DNA]</scope>
    <source>
        <strain evidence="3 4">CCM 8644</strain>
    </source>
</reference>
<name>A0A179DFQ8_9SPHI</name>
<dbReference type="PANTHER" id="PTHR37464">
    <property type="entry name" value="BLL2463 PROTEIN"/>
    <property type="match status" value="1"/>
</dbReference>
<feature type="domain" description="Aerotolerance regulator N-terminal" evidence="2">
    <location>
        <begin position="1"/>
        <end position="76"/>
    </location>
</feature>
<evidence type="ECO:0000313" key="3">
    <source>
        <dbReference type="EMBL" id="OAQ39550.1"/>
    </source>
</evidence>
<evidence type="ECO:0000256" key="1">
    <source>
        <dbReference type="SAM" id="Phobius"/>
    </source>
</evidence>
<accession>A0A179DFQ8</accession>
<organism evidence="3 4">
    <name type="scientific">Pedobacter psychrophilus</name>
    <dbReference type="NCBI Taxonomy" id="1826909"/>
    <lineage>
        <taxon>Bacteria</taxon>
        <taxon>Pseudomonadati</taxon>
        <taxon>Bacteroidota</taxon>
        <taxon>Sphingobacteriia</taxon>
        <taxon>Sphingobacteriales</taxon>
        <taxon>Sphingobacteriaceae</taxon>
        <taxon>Pedobacter</taxon>
    </lineage>
</organism>
<dbReference type="InterPro" id="IPR024163">
    <property type="entry name" value="Aerotolerance_reg_N"/>
</dbReference>
<keyword evidence="1" id="KW-0812">Transmembrane</keyword>
<dbReference type="Pfam" id="PF07584">
    <property type="entry name" value="BatA"/>
    <property type="match status" value="1"/>
</dbReference>
<feature type="transmembrane region" description="Helical" evidence="1">
    <location>
        <begin position="467"/>
        <end position="485"/>
    </location>
</feature>
<sequence>MFFTYTIGLLAAAGIIVPLIIHLWNVKKGKTLKIGSVFLLGESAKQSSKSFQIKDWLLFLLRSLLILMIAFLLAEPFLKTENSEKNIKGWILFDEAKYADLSAKQKAVIKLLNEKGYEIHDFDKGFNKIALVDSQSFLNKKASNIPPFSLIKQLNSQLAGDFKTIVYTDLSQSKFQGSIPKVHLDLEIRSITAKDTLSQSVIYALVGKQDSIKVLCMKSSASQTTFETVNYNVNHKDLELNIENGESFIRFKNQKNWVKVISKPLKIDVYTDDKQDAIYLNSALKAIAGFTKMNIIINNPQQFSLVSTDADWIFWLSEKPFNQQNKLAEKTKLFSYAVGKTENINRLLKTGSSENDRIYKRIINISSVDDNIWTDGFGNAIISKNTNGKSTNFQFYTRLNPQWTDLVWSENFPRSLMSVLFKETNLMNENYDLDVNDKRQIAKNQTFIFDGKSLNKAKTISKIDYSIASYFWIAAFFTFFLERVLTYRKKANG</sequence>
<keyword evidence="1" id="KW-0472">Membrane</keyword>
<dbReference type="PANTHER" id="PTHR37464:SF1">
    <property type="entry name" value="BLL2463 PROTEIN"/>
    <property type="match status" value="1"/>
</dbReference>
<gene>
    <name evidence="3" type="ORF">A5893_08110</name>
</gene>
<dbReference type="STRING" id="1826909.A5893_08110"/>
<feature type="transmembrane region" description="Helical" evidence="1">
    <location>
        <begin position="56"/>
        <end position="74"/>
    </location>
</feature>
<dbReference type="AlphaFoldDB" id="A0A179DFQ8"/>
<reference evidence="3 4" key="1">
    <citation type="submission" date="2016-04" db="EMBL/GenBank/DDBJ databases">
        <authorList>
            <person name="Evans L.H."/>
            <person name="Alamgir A."/>
            <person name="Owens N."/>
            <person name="Weber N.D."/>
            <person name="Virtaneva K."/>
            <person name="Barbian K."/>
            <person name="Babar A."/>
            <person name="Rosenke K."/>
        </authorList>
    </citation>
    <scope>NUCLEOTIDE SEQUENCE [LARGE SCALE GENOMIC DNA]</scope>
    <source>
        <strain evidence="3 4">CCM 8644</strain>
    </source>
</reference>